<dbReference type="RefSeq" id="WP_147132365.1">
    <property type="nucleotide sequence ID" value="NZ_BJXA01000022.1"/>
</dbReference>
<dbReference type="Pfam" id="PF13936">
    <property type="entry name" value="HTH_38"/>
    <property type="match status" value="1"/>
</dbReference>
<evidence type="ECO:0000256" key="1">
    <source>
        <dbReference type="SAM" id="MobiDB-lite"/>
    </source>
</evidence>
<dbReference type="Proteomes" id="UP000321424">
    <property type="component" value="Unassembled WGS sequence"/>
</dbReference>
<organism evidence="3 4">
    <name type="scientific">Nocardia ninae NBRC 108245</name>
    <dbReference type="NCBI Taxonomy" id="1210091"/>
    <lineage>
        <taxon>Bacteria</taxon>
        <taxon>Bacillati</taxon>
        <taxon>Actinomycetota</taxon>
        <taxon>Actinomycetes</taxon>
        <taxon>Mycobacteriales</taxon>
        <taxon>Nocardiaceae</taxon>
        <taxon>Nocardia</taxon>
    </lineage>
</organism>
<protein>
    <recommendedName>
        <fullName evidence="2">Transposase IS30-like HTH domain-containing protein</fullName>
    </recommendedName>
</protein>
<name>A0A511MEN6_9NOCA</name>
<gene>
    <name evidence="3" type="ORF">NN4_36340</name>
</gene>
<keyword evidence="4" id="KW-1185">Reference proteome</keyword>
<sequence length="155" mass="17435">MGPACQRTNRSVLVTGPDITIRPVDTTHDQHATDRPQHHQPHPSGAKPHALRHRLTDNDRAAILHAYRAGASINQLTTQWHLGKGSILHILRTGGATIRKQRRLTDTEINHAITSYQHGESLAHIAQRLDVAHTTIRTALQHHDIPRRDTHSRPR</sequence>
<feature type="compositionally biased region" description="Basic and acidic residues" evidence="1">
    <location>
        <begin position="25"/>
        <end position="37"/>
    </location>
</feature>
<proteinExistence type="predicted"/>
<dbReference type="EMBL" id="BJXA01000022">
    <property type="protein sequence ID" value="GEM39115.1"/>
    <property type="molecule type" value="Genomic_DNA"/>
</dbReference>
<evidence type="ECO:0000259" key="2">
    <source>
        <dbReference type="Pfam" id="PF13936"/>
    </source>
</evidence>
<evidence type="ECO:0000313" key="3">
    <source>
        <dbReference type="EMBL" id="GEM39115.1"/>
    </source>
</evidence>
<accession>A0A511MEN6</accession>
<feature type="domain" description="Transposase IS30-like HTH" evidence="2">
    <location>
        <begin position="100"/>
        <end position="140"/>
    </location>
</feature>
<comment type="caution">
    <text evidence="3">The sequence shown here is derived from an EMBL/GenBank/DDBJ whole genome shotgun (WGS) entry which is preliminary data.</text>
</comment>
<feature type="compositionally biased region" description="Polar residues" evidence="1">
    <location>
        <begin position="1"/>
        <end position="12"/>
    </location>
</feature>
<dbReference type="InterPro" id="IPR025246">
    <property type="entry name" value="IS30-like_HTH"/>
</dbReference>
<feature type="region of interest" description="Disordered" evidence="1">
    <location>
        <begin position="1"/>
        <end position="50"/>
    </location>
</feature>
<reference evidence="3 4" key="1">
    <citation type="submission" date="2019-07" db="EMBL/GenBank/DDBJ databases">
        <title>Whole genome shotgun sequence of Nocardia ninae NBRC 108245.</title>
        <authorList>
            <person name="Hosoyama A."/>
            <person name="Uohara A."/>
            <person name="Ohji S."/>
            <person name="Ichikawa N."/>
        </authorList>
    </citation>
    <scope>NUCLEOTIDE SEQUENCE [LARGE SCALE GENOMIC DNA]</scope>
    <source>
        <strain evidence="3 4">NBRC 108245</strain>
    </source>
</reference>
<dbReference type="Gene3D" id="1.10.10.60">
    <property type="entry name" value="Homeodomain-like"/>
    <property type="match status" value="1"/>
</dbReference>
<evidence type="ECO:0000313" key="4">
    <source>
        <dbReference type="Proteomes" id="UP000321424"/>
    </source>
</evidence>
<dbReference type="AlphaFoldDB" id="A0A511MEN6"/>
<dbReference type="OrthoDB" id="3035096at2"/>